<dbReference type="GO" id="GO:0008270">
    <property type="term" value="F:zinc ion binding"/>
    <property type="evidence" value="ECO:0007669"/>
    <property type="project" value="UniProtKB-KW"/>
</dbReference>
<evidence type="ECO:0000256" key="2">
    <source>
        <dbReference type="ARBA" id="ARBA00004141"/>
    </source>
</evidence>
<dbReference type="AlphaFoldDB" id="A0A9Q0FF14"/>
<protein>
    <recommendedName>
        <fullName evidence="3">RING-type E3 ubiquitin transferase</fullName>
        <ecNumber evidence="3">2.3.2.27</ecNumber>
    </recommendedName>
</protein>
<dbReference type="Proteomes" id="UP001141552">
    <property type="component" value="Unassembled WGS sequence"/>
</dbReference>
<keyword evidence="10 12" id="KW-1133">Transmembrane helix</keyword>
<dbReference type="PANTHER" id="PTHR47568:SF2">
    <property type="entry name" value="E3 UBIQUITIN-PROTEIN LIGASE SP1-RELATED"/>
    <property type="match status" value="1"/>
</dbReference>
<sequence>MHQSGKTLFQFLNLVNMISSPPITPEQKDSFELAGLLETNKPRVVAISGRVGSDTSIDCQGLKAAVVVETVLGDVQIDRVLPIGKYLTVIAEARKDDSGAISIQFPPTGYFVFSGSLEAEIARLEESVSCSKTGSGVLAVLGVGFIVVGVLSIIFRPTVMPSLGVSELLAAAAAAERLD</sequence>
<evidence type="ECO:0000256" key="8">
    <source>
        <dbReference type="ARBA" id="ARBA00022786"/>
    </source>
</evidence>
<dbReference type="GO" id="GO:0016567">
    <property type="term" value="P:protein ubiquitination"/>
    <property type="evidence" value="ECO:0007669"/>
    <property type="project" value="InterPro"/>
</dbReference>
<comment type="caution">
    <text evidence="14">The sequence shown here is derived from an EMBL/GenBank/DDBJ whole genome shotgun (WGS) entry which is preliminary data.</text>
</comment>
<evidence type="ECO:0000256" key="4">
    <source>
        <dbReference type="ARBA" id="ARBA00022679"/>
    </source>
</evidence>
<keyword evidence="7" id="KW-0863">Zinc-finger</keyword>
<dbReference type="GO" id="GO:0016020">
    <property type="term" value="C:membrane"/>
    <property type="evidence" value="ECO:0007669"/>
    <property type="project" value="UniProtKB-SubCell"/>
</dbReference>
<organism evidence="14 15">
    <name type="scientific">Turnera subulata</name>
    <dbReference type="NCBI Taxonomy" id="218843"/>
    <lineage>
        <taxon>Eukaryota</taxon>
        <taxon>Viridiplantae</taxon>
        <taxon>Streptophyta</taxon>
        <taxon>Embryophyta</taxon>
        <taxon>Tracheophyta</taxon>
        <taxon>Spermatophyta</taxon>
        <taxon>Magnoliopsida</taxon>
        <taxon>eudicotyledons</taxon>
        <taxon>Gunneridae</taxon>
        <taxon>Pentapetalae</taxon>
        <taxon>rosids</taxon>
        <taxon>fabids</taxon>
        <taxon>Malpighiales</taxon>
        <taxon>Passifloraceae</taxon>
        <taxon>Turnera</taxon>
    </lineage>
</organism>
<dbReference type="Pfam" id="PF12483">
    <property type="entry name" value="GIDE"/>
    <property type="match status" value="1"/>
</dbReference>
<evidence type="ECO:0000256" key="1">
    <source>
        <dbReference type="ARBA" id="ARBA00000900"/>
    </source>
</evidence>
<dbReference type="EMBL" id="JAKUCV010005878">
    <property type="protein sequence ID" value="KAJ4829535.1"/>
    <property type="molecule type" value="Genomic_DNA"/>
</dbReference>
<proteinExistence type="predicted"/>
<comment type="catalytic activity">
    <reaction evidence="1">
        <text>S-ubiquitinyl-[E2 ubiquitin-conjugating enzyme]-L-cysteine + [acceptor protein]-L-lysine = [E2 ubiquitin-conjugating enzyme]-L-cysteine + N(6)-ubiquitinyl-[acceptor protein]-L-lysine.</text>
        <dbReference type="EC" id="2.3.2.27"/>
    </reaction>
</comment>
<accession>A0A9Q0FF14</accession>
<evidence type="ECO:0000256" key="11">
    <source>
        <dbReference type="ARBA" id="ARBA00023136"/>
    </source>
</evidence>
<evidence type="ECO:0000256" key="9">
    <source>
        <dbReference type="ARBA" id="ARBA00022833"/>
    </source>
</evidence>
<evidence type="ECO:0000256" key="10">
    <source>
        <dbReference type="ARBA" id="ARBA00022989"/>
    </source>
</evidence>
<evidence type="ECO:0000313" key="14">
    <source>
        <dbReference type="EMBL" id="KAJ4829535.1"/>
    </source>
</evidence>
<evidence type="ECO:0000256" key="5">
    <source>
        <dbReference type="ARBA" id="ARBA00022692"/>
    </source>
</evidence>
<dbReference type="EC" id="2.3.2.27" evidence="3"/>
<keyword evidence="5 12" id="KW-0812">Transmembrane</keyword>
<gene>
    <name evidence="14" type="ORF">Tsubulata_037437</name>
</gene>
<feature type="transmembrane region" description="Helical" evidence="12">
    <location>
        <begin position="136"/>
        <end position="155"/>
    </location>
</feature>
<evidence type="ECO:0000259" key="13">
    <source>
        <dbReference type="Pfam" id="PF12483"/>
    </source>
</evidence>
<keyword evidence="4" id="KW-0808">Transferase</keyword>
<dbReference type="PANTHER" id="PTHR47568">
    <property type="match status" value="1"/>
</dbReference>
<dbReference type="InterPro" id="IPR022170">
    <property type="entry name" value="MUL1-like"/>
</dbReference>
<evidence type="ECO:0000256" key="6">
    <source>
        <dbReference type="ARBA" id="ARBA00022723"/>
    </source>
</evidence>
<comment type="subcellular location">
    <subcellularLocation>
        <location evidence="2">Membrane</location>
        <topology evidence="2">Multi-pass membrane protein</topology>
    </subcellularLocation>
</comment>
<evidence type="ECO:0000256" key="12">
    <source>
        <dbReference type="SAM" id="Phobius"/>
    </source>
</evidence>
<keyword evidence="6" id="KW-0479">Metal-binding</keyword>
<reference evidence="14" key="2">
    <citation type="journal article" date="2023" name="Plants (Basel)">
        <title>Annotation of the Turnera subulata (Passifloraceae) Draft Genome Reveals the S-Locus Evolved after the Divergence of Turneroideae from Passifloroideae in a Stepwise Manner.</title>
        <authorList>
            <person name="Henning P.M."/>
            <person name="Roalson E.H."/>
            <person name="Mir W."/>
            <person name="McCubbin A.G."/>
            <person name="Shore J.S."/>
        </authorList>
    </citation>
    <scope>NUCLEOTIDE SEQUENCE</scope>
    <source>
        <strain evidence="14">F60SS</strain>
    </source>
</reference>
<evidence type="ECO:0000313" key="15">
    <source>
        <dbReference type="Proteomes" id="UP001141552"/>
    </source>
</evidence>
<keyword evidence="8" id="KW-0833">Ubl conjugation pathway</keyword>
<reference evidence="14" key="1">
    <citation type="submission" date="2022-02" db="EMBL/GenBank/DDBJ databases">
        <authorList>
            <person name="Henning P.M."/>
            <person name="McCubbin A.G."/>
            <person name="Shore J.S."/>
        </authorList>
    </citation>
    <scope>NUCLEOTIDE SEQUENCE</scope>
    <source>
        <strain evidence="14">F60SS</strain>
        <tissue evidence="14">Leaves</tissue>
    </source>
</reference>
<dbReference type="GO" id="GO:0061630">
    <property type="term" value="F:ubiquitin protein ligase activity"/>
    <property type="evidence" value="ECO:0007669"/>
    <property type="project" value="UniProtKB-EC"/>
</dbReference>
<keyword evidence="11 12" id="KW-0472">Membrane</keyword>
<keyword evidence="15" id="KW-1185">Reference proteome</keyword>
<feature type="domain" description="E3 Ubiquitin ligase MUL1-like" evidence="13">
    <location>
        <begin position="71"/>
        <end position="144"/>
    </location>
</feature>
<dbReference type="InterPro" id="IPR044231">
    <property type="entry name" value="SP1/SPL1"/>
</dbReference>
<evidence type="ECO:0000256" key="3">
    <source>
        <dbReference type="ARBA" id="ARBA00012483"/>
    </source>
</evidence>
<name>A0A9Q0FF14_9ROSI</name>
<evidence type="ECO:0000256" key="7">
    <source>
        <dbReference type="ARBA" id="ARBA00022771"/>
    </source>
</evidence>
<keyword evidence="9" id="KW-0862">Zinc</keyword>